<dbReference type="Gene3D" id="3.40.50.1580">
    <property type="entry name" value="Nucleoside phosphorylase domain"/>
    <property type="match status" value="1"/>
</dbReference>
<dbReference type="GO" id="GO:0005829">
    <property type="term" value="C:cytosol"/>
    <property type="evidence" value="ECO:0007669"/>
    <property type="project" value="TreeGrafter"/>
</dbReference>
<dbReference type="GO" id="GO:0009116">
    <property type="term" value="P:nucleoside metabolic process"/>
    <property type="evidence" value="ECO:0007669"/>
    <property type="project" value="InterPro"/>
</dbReference>
<name>A0A1F7GPH7_9BACT</name>
<dbReference type="InterPro" id="IPR010044">
    <property type="entry name" value="MTAP"/>
</dbReference>
<protein>
    <recommendedName>
        <fullName evidence="3">Nucleoside phosphorylase domain-containing protein</fullName>
    </recommendedName>
</protein>
<dbReference type="EMBL" id="MFZI01000025">
    <property type="protein sequence ID" value="OGK20940.1"/>
    <property type="molecule type" value="Genomic_DNA"/>
</dbReference>
<organism evidence="4 5">
    <name type="scientific">Candidatus Roizmanbacteria bacterium RIFCSPHIGHO2_01_FULL_39_8</name>
    <dbReference type="NCBI Taxonomy" id="1802033"/>
    <lineage>
        <taxon>Bacteria</taxon>
        <taxon>Candidatus Roizmaniibacteriota</taxon>
    </lineage>
</organism>
<dbReference type="PANTHER" id="PTHR42679">
    <property type="entry name" value="S-METHYL-5'-THIOADENOSINE PHOSPHORYLASE"/>
    <property type="match status" value="1"/>
</dbReference>
<accession>A0A1F7GPH7</accession>
<dbReference type="Proteomes" id="UP000177026">
    <property type="component" value="Unassembled WGS sequence"/>
</dbReference>
<evidence type="ECO:0000259" key="3">
    <source>
        <dbReference type="Pfam" id="PF01048"/>
    </source>
</evidence>
<dbReference type="CDD" id="cd09010">
    <property type="entry name" value="MTAP_SsMTAPII_like_MTIP"/>
    <property type="match status" value="1"/>
</dbReference>
<gene>
    <name evidence="4" type="ORF">A2866_00285</name>
</gene>
<evidence type="ECO:0000313" key="4">
    <source>
        <dbReference type="EMBL" id="OGK20940.1"/>
    </source>
</evidence>
<dbReference type="SUPFAM" id="SSF53167">
    <property type="entry name" value="Purine and uridine phosphorylases"/>
    <property type="match status" value="1"/>
</dbReference>
<keyword evidence="2" id="KW-0808">Transferase</keyword>
<feature type="domain" description="Nucleoside phosphorylase" evidence="3">
    <location>
        <begin position="16"/>
        <end position="244"/>
    </location>
</feature>
<comment type="caution">
    <text evidence="4">The sequence shown here is derived from an EMBL/GenBank/DDBJ whole genome shotgun (WGS) entry which is preliminary data.</text>
</comment>
<keyword evidence="1" id="KW-0328">Glycosyltransferase</keyword>
<proteinExistence type="predicted"/>
<sequence>MVTRPEHLLRPDKRNGVIGGTGFSERAQNFETIHTDYGDVRVGHLELGGRDTIFIARHQRLQAPFQVNYRANVEAMKLLGVNKVASISAAGRMDKDVLPGHLVNVDDLAFMSLGARPMSFSEEEALLLHAPLTAPYSEGLRDILTNAWDQSQAQIAELYAKYPQLELALGFHPDGTYFNSDPPWFNTNAQETMIRKNFPNMRLIGQTLLPETALLRELGIAQVAIGMCTDHSNFPGAVRPVSHAGEGGVMDVAAITSGAALILLDNAMKSLPDDFSDPFAHTMIQNSIHPNQVNWHKLRWKRPRLAVIIDQGLPVDQRHPYNLIDRLRYLAVR</sequence>
<dbReference type="InterPro" id="IPR000845">
    <property type="entry name" value="Nucleoside_phosphorylase_d"/>
</dbReference>
<dbReference type="Pfam" id="PF01048">
    <property type="entry name" value="PNP_UDP_1"/>
    <property type="match status" value="1"/>
</dbReference>
<evidence type="ECO:0000256" key="1">
    <source>
        <dbReference type="ARBA" id="ARBA00022676"/>
    </source>
</evidence>
<dbReference type="GO" id="GO:0017061">
    <property type="term" value="F:S-methyl-5-thioadenosine phosphorylase activity"/>
    <property type="evidence" value="ECO:0007669"/>
    <property type="project" value="InterPro"/>
</dbReference>
<dbReference type="AlphaFoldDB" id="A0A1F7GPH7"/>
<evidence type="ECO:0000256" key="2">
    <source>
        <dbReference type="ARBA" id="ARBA00022679"/>
    </source>
</evidence>
<reference evidence="4 5" key="1">
    <citation type="journal article" date="2016" name="Nat. Commun.">
        <title>Thousands of microbial genomes shed light on interconnected biogeochemical processes in an aquifer system.</title>
        <authorList>
            <person name="Anantharaman K."/>
            <person name="Brown C.T."/>
            <person name="Hug L.A."/>
            <person name="Sharon I."/>
            <person name="Castelle C.J."/>
            <person name="Probst A.J."/>
            <person name="Thomas B.C."/>
            <person name="Singh A."/>
            <person name="Wilkins M.J."/>
            <person name="Karaoz U."/>
            <person name="Brodie E.L."/>
            <person name="Williams K.H."/>
            <person name="Hubbard S.S."/>
            <person name="Banfield J.F."/>
        </authorList>
    </citation>
    <scope>NUCLEOTIDE SEQUENCE [LARGE SCALE GENOMIC DNA]</scope>
</reference>
<dbReference type="InterPro" id="IPR035994">
    <property type="entry name" value="Nucleoside_phosphorylase_sf"/>
</dbReference>
<evidence type="ECO:0000313" key="5">
    <source>
        <dbReference type="Proteomes" id="UP000177026"/>
    </source>
</evidence>
<dbReference type="PANTHER" id="PTHR42679:SF2">
    <property type="entry name" value="S-METHYL-5'-THIOADENOSINE PHOSPHORYLASE"/>
    <property type="match status" value="1"/>
</dbReference>
<dbReference type="GO" id="GO:0019509">
    <property type="term" value="P:L-methionine salvage from methylthioadenosine"/>
    <property type="evidence" value="ECO:0007669"/>
    <property type="project" value="TreeGrafter"/>
</dbReference>